<feature type="transmembrane region" description="Helical" evidence="2">
    <location>
        <begin position="182"/>
        <end position="206"/>
    </location>
</feature>
<comment type="caution">
    <text evidence="3">The sequence shown here is derived from an EMBL/GenBank/DDBJ whole genome shotgun (WGS) entry which is preliminary data.</text>
</comment>
<reference evidence="3 4" key="1">
    <citation type="submission" date="2019-02" db="EMBL/GenBank/DDBJ databases">
        <title>Genome sequencing of the rare red list fungi Bondarzewia mesenterica.</title>
        <authorList>
            <person name="Buettner E."/>
            <person name="Kellner H."/>
        </authorList>
    </citation>
    <scope>NUCLEOTIDE SEQUENCE [LARGE SCALE GENOMIC DNA]</scope>
    <source>
        <strain evidence="3 4">DSM 108281</strain>
    </source>
</reference>
<keyword evidence="2" id="KW-0812">Transmembrane</keyword>
<accession>A0A4S4LNK4</accession>
<feature type="transmembrane region" description="Helical" evidence="2">
    <location>
        <begin position="147"/>
        <end position="170"/>
    </location>
</feature>
<proteinExistence type="predicted"/>
<organism evidence="3 4">
    <name type="scientific">Bondarzewia mesenterica</name>
    <dbReference type="NCBI Taxonomy" id="1095465"/>
    <lineage>
        <taxon>Eukaryota</taxon>
        <taxon>Fungi</taxon>
        <taxon>Dikarya</taxon>
        <taxon>Basidiomycota</taxon>
        <taxon>Agaricomycotina</taxon>
        <taxon>Agaricomycetes</taxon>
        <taxon>Russulales</taxon>
        <taxon>Bondarzewiaceae</taxon>
        <taxon>Bondarzewia</taxon>
    </lineage>
</organism>
<name>A0A4S4LNK4_9AGAM</name>
<protein>
    <submittedName>
        <fullName evidence="3">Uncharacterized protein</fullName>
    </submittedName>
</protein>
<feature type="region of interest" description="Disordered" evidence="1">
    <location>
        <begin position="336"/>
        <end position="404"/>
    </location>
</feature>
<dbReference type="Proteomes" id="UP000310158">
    <property type="component" value="Unassembled WGS sequence"/>
</dbReference>
<evidence type="ECO:0000313" key="4">
    <source>
        <dbReference type="Proteomes" id="UP000310158"/>
    </source>
</evidence>
<dbReference type="EMBL" id="SGPL01000390">
    <property type="protein sequence ID" value="THH13061.1"/>
    <property type="molecule type" value="Genomic_DNA"/>
</dbReference>
<keyword evidence="2" id="KW-1133">Transmembrane helix</keyword>
<sequence length="404" mass="45178">MQWKDVDVDELERLQVIECTQGVVPEYCSPLLALHHTDRPPMSNPYAPHLPPDILWLERATLLGDCMSQIAFGASFVIFLQTMYALYQNQNLKSNRSHLDYILPVYTFIIFALGTAFIGMDMKSLQLMFIDNREYPGGPTAYSLSKYSSAITVVPNACSIVAGWLADGFLLYRCLVIFHLKLYIIALPILMYLGSISMGMIFLFQISRPSANLWSETSVNFGIPYFSLSASLNVLLTLLIAARLLLYRRALRHALGPDHAYSIPYASIAAMIVESSMLYAVSSLLFIGPYGAKSHISNIFLPVLSQVQIIAPMLIIFRVATRRAWDSKTGTAPMTSIQFQSRDGVQHSTRDDADKETGVTQLRLPPQERDRDRRTEGKKQGTNISGLSDSLGMSLESGSWREEV</sequence>
<feature type="transmembrane region" description="Helical" evidence="2">
    <location>
        <begin position="67"/>
        <end position="87"/>
    </location>
</feature>
<evidence type="ECO:0000256" key="2">
    <source>
        <dbReference type="SAM" id="Phobius"/>
    </source>
</evidence>
<evidence type="ECO:0000256" key="1">
    <source>
        <dbReference type="SAM" id="MobiDB-lite"/>
    </source>
</evidence>
<keyword evidence="4" id="KW-1185">Reference proteome</keyword>
<dbReference type="OrthoDB" id="3245627at2759"/>
<feature type="compositionally biased region" description="Basic and acidic residues" evidence="1">
    <location>
        <begin position="344"/>
        <end position="357"/>
    </location>
</feature>
<feature type="compositionally biased region" description="Basic and acidic residues" evidence="1">
    <location>
        <begin position="366"/>
        <end position="379"/>
    </location>
</feature>
<feature type="transmembrane region" description="Helical" evidence="2">
    <location>
        <begin position="226"/>
        <end position="246"/>
    </location>
</feature>
<gene>
    <name evidence="3" type="ORF">EW146_g7118</name>
</gene>
<keyword evidence="2" id="KW-0472">Membrane</keyword>
<feature type="transmembrane region" description="Helical" evidence="2">
    <location>
        <begin position="299"/>
        <end position="320"/>
    </location>
</feature>
<feature type="transmembrane region" description="Helical" evidence="2">
    <location>
        <begin position="266"/>
        <end position="287"/>
    </location>
</feature>
<feature type="transmembrane region" description="Helical" evidence="2">
    <location>
        <begin position="99"/>
        <end position="120"/>
    </location>
</feature>
<evidence type="ECO:0000313" key="3">
    <source>
        <dbReference type="EMBL" id="THH13061.1"/>
    </source>
</evidence>
<dbReference type="AlphaFoldDB" id="A0A4S4LNK4"/>